<dbReference type="Proteomes" id="UP000831947">
    <property type="component" value="Chromosome"/>
</dbReference>
<dbReference type="EMBL" id="CP093365">
    <property type="protein sequence ID" value="UQS84090.1"/>
    <property type="molecule type" value="Genomic_DNA"/>
</dbReference>
<evidence type="ECO:0000313" key="1">
    <source>
        <dbReference type="EMBL" id="UQS84090.1"/>
    </source>
</evidence>
<organism evidence="1 2">
    <name type="scientific">Bombilactobacillus thymidiniphilus</name>
    <dbReference type="NCBI Taxonomy" id="2923363"/>
    <lineage>
        <taxon>Bacteria</taxon>
        <taxon>Bacillati</taxon>
        <taxon>Bacillota</taxon>
        <taxon>Bacilli</taxon>
        <taxon>Lactobacillales</taxon>
        <taxon>Lactobacillaceae</taxon>
        <taxon>Bombilactobacillus</taxon>
    </lineage>
</organism>
<dbReference type="Pfam" id="PF17528">
    <property type="entry name" value="HdcB"/>
    <property type="match status" value="1"/>
</dbReference>
<protein>
    <submittedName>
        <fullName evidence="1">Histidine decarboxylase maturation protein HdcB</fullName>
    </submittedName>
</protein>
<proteinExistence type="predicted"/>
<gene>
    <name evidence="1" type="primary">hdcB</name>
    <name evidence="1" type="ORF">MOO47_02750</name>
</gene>
<reference evidence="1 2" key="1">
    <citation type="journal article" date="2022" name="Int. J. Syst. Evol. Microbiol.">
        <title>Apilactobacillus apisilvae sp. nov., Nicolia spurrieriana gen. nov. sp. nov., Bombilactobacillus folatiphilus sp. nov. and Bombilactobacillus thymidiniphilus sp. nov., four new lactic acid bacterial isolates from stingless bees Tetragonula carbonaria and Austroplebeia australis.</title>
        <authorList>
            <person name="Oliphant S.A."/>
            <person name="Watson-Haigh N.S."/>
            <person name="Sumby K.M."/>
            <person name="Gardner J."/>
            <person name="Groom S."/>
            <person name="Jiranek V."/>
        </authorList>
    </citation>
    <scope>NUCLEOTIDE SEQUENCE [LARGE SCALE GENOMIC DNA]</scope>
    <source>
        <strain evidence="1 2">SG4_A1</strain>
    </source>
</reference>
<evidence type="ECO:0000313" key="2">
    <source>
        <dbReference type="Proteomes" id="UP000831947"/>
    </source>
</evidence>
<sequence length="176" mass="19865">MSVDLADNEQFVHKHLPEVKNKQIIPALRQVSRKIYSIALNEDGEVGQVIFTAGTKVYYYDLKQPDSLQYRSREDVKSITGVKAAPHGAIKIEFVDKEKWEFADIIAGRVFDLAQAISPQSNEQAAYDNTIRGGFPQLLDSDHAPEVDRLRNYMQSGYISQYEYDDSNPALPKAGK</sequence>
<name>A0ABY4PEU6_9LACO</name>
<accession>A0ABY4PEU6</accession>
<dbReference type="InterPro" id="IPR035227">
    <property type="entry name" value="HdcB"/>
</dbReference>
<dbReference type="RefSeq" id="WP_249513274.1">
    <property type="nucleotide sequence ID" value="NZ_CP093365.1"/>
</dbReference>
<keyword evidence="2" id="KW-1185">Reference proteome</keyword>